<dbReference type="OrthoDB" id="755951at2759"/>
<dbReference type="AlphaFoldDB" id="A0A1Y3B7X1"/>
<gene>
    <name evidence="2" type="ORF">BLA29_003365</name>
</gene>
<dbReference type="Pfam" id="PF05450">
    <property type="entry name" value="Nicastrin"/>
    <property type="match status" value="1"/>
</dbReference>
<protein>
    <recommendedName>
        <fullName evidence="4">Nicastrin</fullName>
    </recommendedName>
</protein>
<keyword evidence="3" id="KW-1185">Reference proteome</keyword>
<evidence type="ECO:0008006" key="4">
    <source>
        <dbReference type="Google" id="ProtNLM"/>
    </source>
</evidence>
<dbReference type="SUPFAM" id="SSF53187">
    <property type="entry name" value="Zn-dependent exopeptidases"/>
    <property type="match status" value="1"/>
</dbReference>
<dbReference type="GO" id="GO:0005886">
    <property type="term" value="C:plasma membrane"/>
    <property type="evidence" value="ECO:0007669"/>
    <property type="project" value="TreeGrafter"/>
</dbReference>
<organism evidence="2 3">
    <name type="scientific">Euroglyphus maynei</name>
    <name type="common">Mayne's house dust mite</name>
    <dbReference type="NCBI Taxonomy" id="6958"/>
    <lineage>
        <taxon>Eukaryota</taxon>
        <taxon>Metazoa</taxon>
        <taxon>Ecdysozoa</taxon>
        <taxon>Arthropoda</taxon>
        <taxon>Chelicerata</taxon>
        <taxon>Arachnida</taxon>
        <taxon>Acari</taxon>
        <taxon>Acariformes</taxon>
        <taxon>Sarcoptiformes</taxon>
        <taxon>Astigmata</taxon>
        <taxon>Psoroptidia</taxon>
        <taxon>Analgoidea</taxon>
        <taxon>Pyroglyphidae</taxon>
        <taxon>Pyroglyphinae</taxon>
        <taxon>Euroglyphus</taxon>
    </lineage>
</organism>
<name>A0A1Y3B7X1_EURMA</name>
<reference evidence="2 3" key="1">
    <citation type="submission" date="2017-03" db="EMBL/GenBank/DDBJ databases">
        <title>Genome Survey of Euroglyphus maynei.</title>
        <authorList>
            <person name="Arlian L.G."/>
            <person name="Morgan M.S."/>
            <person name="Rider S.D."/>
        </authorList>
    </citation>
    <scope>NUCLEOTIDE SEQUENCE [LARGE SCALE GENOMIC DNA]</scope>
    <source>
        <strain evidence="2">Arlian Lab</strain>
        <tissue evidence="2">Whole body</tissue>
    </source>
</reference>
<evidence type="ECO:0000313" key="3">
    <source>
        <dbReference type="Proteomes" id="UP000194236"/>
    </source>
</evidence>
<dbReference type="InterPro" id="IPR008710">
    <property type="entry name" value="Nicastrin"/>
</dbReference>
<dbReference type="GO" id="GO:0007220">
    <property type="term" value="P:Notch receptor processing"/>
    <property type="evidence" value="ECO:0007669"/>
    <property type="project" value="TreeGrafter"/>
</dbReference>
<accession>A0A1Y3B7X1</accession>
<feature type="transmembrane region" description="Helical" evidence="1">
    <location>
        <begin position="538"/>
        <end position="558"/>
    </location>
</feature>
<evidence type="ECO:0000256" key="1">
    <source>
        <dbReference type="SAM" id="Phobius"/>
    </source>
</evidence>
<dbReference type="Proteomes" id="UP000194236">
    <property type="component" value="Unassembled WGS sequence"/>
</dbReference>
<dbReference type="EMBL" id="MUJZ01038941">
    <property type="protein sequence ID" value="OTF76134.1"/>
    <property type="molecule type" value="Genomic_DNA"/>
</dbReference>
<keyword evidence="1" id="KW-1133">Transmembrane helix</keyword>
<dbReference type="PANTHER" id="PTHR21092">
    <property type="entry name" value="NICASTRIN"/>
    <property type="match status" value="1"/>
</dbReference>
<evidence type="ECO:0000313" key="2">
    <source>
        <dbReference type="EMBL" id="OTF76134.1"/>
    </source>
</evidence>
<keyword evidence="1" id="KW-0812">Transmembrane</keyword>
<sequence>MFFVRNETAIQEFRHCQRQKNCRLQLQSFMYGTLNSRRCLKRSKNAMDMVESSYCKLIRARNLVATLFSVYENQSTFENRSVLMLTARLDSFTMFDSYSPGADSVYSAIIVMIAIVNTLNRNQHLIQTNRSGNSIKNILYAFFDGESMGHIGSNSWIFYNNFMVIFTILINYFHLSSNFIYLLSPNEQDDSNYGSILTSKIKLKSIKEAIELNQLIGGLKDGEAEYFIHSDNPNSIDDDGSSTIANRFFRFCKRNKFAVSNSRPLPSSSTVKQFRRYDPNIDALLMASYESDIRNPFFHSLFDSGHHYDMTIIIERLHFIADLVVNFIFEILTEQEYSKYQLRSDKNLVRNLVDCFIGLVPTCHLFDSTLNISGVQFEFTAPIQRETDMMMNTIETKSSHIKQRMQLNIDVKRSLQVILFYANAKLANCSSLPSTMLDDGFTILPLGHNQTYFDRDYRSGYRHCLASQTAMEMSESTYAEYMGKGLLLLADDVEMLRQRMDQLMTMSGVQFSSWTESNYHKNPAYRPVIRIFIEQSDWIGMLSFVIGIIITGFSIWIIRLIEQNVENFFHQLKDGGRVVAHEIRTLSTTMSCK</sequence>
<feature type="non-terminal residue" evidence="2">
    <location>
        <position position="593"/>
    </location>
</feature>
<proteinExistence type="predicted"/>
<dbReference type="PANTHER" id="PTHR21092:SF0">
    <property type="entry name" value="NICASTRIN"/>
    <property type="match status" value="1"/>
</dbReference>
<dbReference type="GO" id="GO:0016485">
    <property type="term" value="P:protein processing"/>
    <property type="evidence" value="ECO:0007669"/>
    <property type="project" value="InterPro"/>
</dbReference>
<comment type="caution">
    <text evidence="2">The sequence shown here is derived from an EMBL/GenBank/DDBJ whole genome shotgun (WGS) entry which is preliminary data.</text>
</comment>
<dbReference type="Gene3D" id="3.40.630.10">
    <property type="entry name" value="Zn peptidases"/>
    <property type="match status" value="1"/>
</dbReference>
<keyword evidence="1" id="KW-0472">Membrane</keyword>